<evidence type="ECO:0000256" key="1">
    <source>
        <dbReference type="ARBA" id="ARBA00022448"/>
    </source>
</evidence>
<keyword evidence="1 16" id="KW-0813">Transport</keyword>
<dbReference type="Pfam" id="PF03116">
    <property type="entry name" value="NQR2_RnfD_RnfE"/>
    <property type="match status" value="1"/>
</dbReference>
<feature type="transmembrane region" description="Helical" evidence="16">
    <location>
        <begin position="366"/>
        <end position="386"/>
    </location>
</feature>
<feature type="transmembrane region" description="Helical" evidence="16">
    <location>
        <begin position="314"/>
        <end position="331"/>
    </location>
</feature>
<keyword evidence="5 16" id="KW-0285">Flavoprotein</keyword>
<dbReference type="PIRSF" id="PIRSF016055">
    <property type="entry name" value="NADH-UbQ_OxRdtase_B_su"/>
    <property type="match status" value="1"/>
</dbReference>
<keyword evidence="12 16" id="KW-0406">Ion transport</keyword>
<comment type="catalytic activity">
    <reaction evidence="16">
        <text>a ubiquinone + n Na(+)(in) + NADH + H(+) = a ubiquinol + n Na(+)(out) + NAD(+)</text>
        <dbReference type="Rhea" id="RHEA:47748"/>
        <dbReference type="Rhea" id="RHEA-COMP:9565"/>
        <dbReference type="Rhea" id="RHEA-COMP:9566"/>
        <dbReference type="ChEBI" id="CHEBI:15378"/>
        <dbReference type="ChEBI" id="CHEBI:16389"/>
        <dbReference type="ChEBI" id="CHEBI:17976"/>
        <dbReference type="ChEBI" id="CHEBI:29101"/>
        <dbReference type="ChEBI" id="CHEBI:57540"/>
        <dbReference type="ChEBI" id="CHEBI:57945"/>
        <dbReference type="EC" id="7.2.1.1"/>
    </reaction>
</comment>
<keyword evidence="19" id="KW-1185">Reference proteome</keyword>
<dbReference type="GO" id="GO:0016655">
    <property type="term" value="F:oxidoreductase activity, acting on NAD(P)H, quinone or similar compound as acceptor"/>
    <property type="evidence" value="ECO:0007669"/>
    <property type="project" value="UniProtKB-UniRule"/>
</dbReference>
<dbReference type="GO" id="GO:0055085">
    <property type="term" value="P:transmembrane transport"/>
    <property type="evidence" value="ECO:0007669"/>
    <property type="project" value="InterPro"/>
</dbReference>
<proteinExistence type="inferred from homology"/>
<dbReference type="GO" id="GO:0005886">
    <property type="term" value="C:plasma membrane"/>
    <property type="evidence" value="ECO:0007669"/>
    <property type="project" value="UniProtKB-SubCell"/>
</dbReference>
<dbReference type="GO" id="GO:0006814">
    <property type="term" value="P:sodium ion transport"/>
    <property type="evidence" value="ECO:0007669"/>
    <property type="project" value="UniProtKB-UniRule"/>
</dbReference>
<keyword evidence="10 16" id="KW-0520">NAD</keyword>
<keyword evidence="14 16" id="KW-0472">Membrane</keyword>
<comment type="subunit">
    <text evidence="16">Composed of six subunits; NqrA, NqrB, NqrC, NqrD, NqrE and NqrF.</text>
</comment>
<dbReference type="HAMAP" id="MF_00426">
    <property type="entry name" value="NqrB"/>
    <property type="match status" value="1"/>
</dbReference>
<accession>A0A0A2G2B2</accession>
<feature type="transmembrane region" description="Helical" evidence="16">
    <location>
        <begin position="284"/>
        <end position="302"/>
    </location>
</feature>
<evidence type="ECO:0000256" key="4">
    <source>
        <dbReference type="ARBA" id="ARBA00022553"/>
    </source>
</evidence>
<dbReference type="eggNOG" id="COG4658">
    <property type="taxonomic scope" value="Bacteria"/>
</dbReference>
<comment type="subcellular location">
    <subcellularLocation>
        <location evidence="16">Cell membrane</location>
        <topology evidence="16">Multi-pass membrane protein</topology>
    </subcellularLocation>
</comment>
<keyword evidence="13 16" id="KW-0830">Ubiquinone</keyword>
<evidence type="ECO:0000256" key="16">
    <source>
        <dbReference type="HAMAP-Rule" id="MF_00426"/>
    </source>
</evidence>
<evidence type="ECO:0000256" key="12">
    <source>
        <dbReference type="ARBA" id="ARBA00023065"/>
    </source>
</evidence>
<dbReference type="PANTHER" id="PTHR30578">
    <property type="entry name" value="ELECTRON TRANSPORT COMPLEX PROTEIN RNFD"/>
    <property type="match status" value="1"/>
</dbReference>
<evidence type="ECO:0000256" key="15">
    <source>
        <dbReference type="ARBA" id="ARBA00023201"/>
    </source>
</evidence>
<dbReference type="Proteomes" id="UP000030134">
    <property type="component" value="Unassembled WGS sequence"/>
</dbReference>
<dbReference type="PANTHER" id="PTHR30578:SF1">
    <property type="entry name" value="NA(+)-TRANSLOCATING NADH-QUINONE REDUCTASE SUBUNIT B"/>
    <property type="match status" value="1"/>
</dbReference>
<keyword evidence="8 16" id="KW-1278">Translocase</keyword>
<keyword evidence="9 16" id="KW-1133">Transmembrane helix</keyword>
<protein>
    <recommendedName>
        <fullName evidence="16">Na(+)-translocating NADH-quinone reductase subunit B</fullName>
        <shortName evidence="16">Na(+)-NQR subunit B</shortName>
        <shortName evidence="16">Na(+)-translocating NQR subunit B</shortName>
        <ecNumber evidence="16">7.2.1.1</ecNumber>
    </recommendedName>
    <alternativeName>
        <fullName evidence="16">NQR complex subunit B</fullName>
    </alternativeName>
    <alternativeName>
        <fullName evidence="16">NQR-1 subunit B</fullName>
    </alternativeName>
</protein>
<dbReference type="EC" id="7.2.1.1" evidence="16"/>
<sequence length="404" mass="43858">MQIMKIFFDKYRSAFTKGGKLHAFHSVFEGMETFMYVPNTTSKRGVHIHDANDSKRTMIFVVIALIPALLFGMYNIGYQHYLSIGELASHTWGALFLYGLLAVLPKLIVTYAVGLGIEFTVAQWKNEEIQEGFLVSGFLIPMIVPVDTPLWMIAVATAFSVVFAKEVFGGTGYNIFNVALVARAVLFFAYPSAMSGDSVFVRTVDTFGLGGGIVVDGYSGATPLGQIATAGKELPIITNIVGETSSLWDAFIGLIPGSIGEVSTLAILIGAVILLVTGVASWKIMFSGIIGATLMALLFNFIGTTASMQMSPLMHFLYGGFAFGLVFMATDPVTSARTETGKWIYGFLVGLLCVFIRVLNPGYPEGMMLAILLMNVFAPLIDYFVVDANVRKRASRAKLLQTNK</sequence>
<dbReference type="STRING" id="266762.HQ36_07505"/>
<evidence type="ECO:0000256" key="14">
    <source>
        <dbReference type="ARBA" id="ARBA00023136"/>
    </source>
</evidence>
<feature type="transmembrane region" description="Helical" evidence="16">
    <location>
        <begin position="343"/>
        <end position="360"/>
    </location>
</feature>
<feature type="modified residue" description="FMN phosphoryl threonine" evidence="16 17">
    <location>
        <position position="222"/>
    </location>
</feature>
<evidence type="ECO:0000256" key="2">
    <source>
        <dbReference type="ARBA" id="ARBA00022475"/>
    </source>
</evidence>
<evidence type="ECO:0000256" key="11">
    <source>
        <dbReference type="ARBA" id="ARBA00023053"/>
    </source>
</evidence>
<evidence type="ECO:0000256" key="8">
    <source>
        <dbReference type="ARBA" id="ARBA00022967"/>
    </source>
</evidence>
<evidence type="ECO:0000256" key="5">
    <source>
        <dbReference type="ARBA" id="ARBA00022630"/>
    </source>
</evidence>
<evidence type="ECO:0000313" key="18">
    <source>
        <dbReference type="EMBL" id="KGN97393.1"/>
    </source>
</evidence>
<evidence type="ECO:0000256" key="13">
    <source>
        <dbReference type="ARBA" id="ARBA00023075"/>
    </source>
</evidence>
<dbReference type="RefSeq" id="WP_036884832.1">
    <property type="nucleotide sequence ID" value="NZ_JQZW01000013.1"/>
</dbReference>
<dbReference type="InterPro" id="IPR004338">
    <property type="entry name" value="NqrB/RnfD"/>
</dbReference>
<dbReference type="AlphaFoldDB" id="A0A0A2G2B2"/>
<evidence type="ECO:0000256" key="9">
    <source>
        <dbReference type="ARBA" id="ARBA00022989"/>
    </source>
</evidence>
<comment type="cofactor">
    <cofactor evidence="16 17">
        <name>FMN</name>
        <dbReference type="ChEBI" id="CHEBI:58210"/>
    </cofactor>
</comment>
<dbReference type="OrthoDB" id="9776359at2"/>
<feature type="transmembrane region" description="Helical" evidence="16">
    <location>
        <begin position="175"/>
        <end position="193"/>
    </location>
</feature>
<organism evidence="18 19">
    <name type="scientific">Porphyromonas gingivicanis</name>
    <dbReference type="NCBI Taxonomy" id="266762"/>
    <lineage>
        <taxon>Bacteria</taxon>
        <taxon>Pseudomonadati</taxon>
        <taxon>Bacteroidota</taxon>
        <taxon>Bacteroidia</taxon>
        <taxon>Bacteroidales</taxon>
        <taxon>Porphyromonadaceae</taxon>
        <taxon>Porphyromonas</taxon>
    </lineage>
</organism>
<dbReference type="GO" id="GO:0022904">
    <property type="term" value="P:respiratory electron transport chain"/>
    <property type="evidence" value="ECO:0007669"/>
    <property type="project" value="InterPro"/>
</dbReference>
<comment type="caution">
    <text evidence="18">The sequence shown here is derived from an EMBL/GenBank/DDBJ whole genome shotgun (WGS) entry which is preliminary data.</text>
</comment>
<evidence type="ECO:0000256" key="10">
    <source>
        <dbReference type="ARBA" id="ARBA00023027"/>
    </source>
</evidence>
<keyword evidence="2 16" id="KW-1003">Cell membrane</keyword>
<evidence type="ECO:0000256" key="6">
    <source>
        <dbReference type="ARBA" id="ARBA00022643"/>
    </source>
</evidence>
<feature type="transmembrane region" description="Helical" evidence="16">
    <location>
        <begin position="129"/>
        <end position="144"/>
    </location>
</feature>
<comment type="function">
    <text evidence="16">NQR complex catalyzes the reduction of ubiquinone-1 to ubiquinol by two successive reactions, coupled with the transport of Na(+) ions from the cytoplasm to the periplasm. NqrA to NqrE are probably involved in the second step, the conversion of ubisemiquinone to ubiquinol.</text>
</comment>
<feature type="transmembrane region" description="Helical" evidence="16">
    <location>
        <begin position="96"/>
        <end position="117"/>
    </location>
</feature>
<dbReference type="GO" id="GO:0010181">
    <property type="term" value="F:FMN binding"/>
    <property type="evidence" value="ECO:0007669"/>
    <property type="project" value="InterPro"/>
</dbReference>
<keyword evidence="6 16" id="KW-0288">FMN</keyword>
<keyword evidence="3" id="KW-0997">Cell inner membrane</keyword>
<evidence type="ECO:0000256" key="7">
    <source>
        <dbReference type="ARBA" id="ARBA00022692"/>
    </source>
</evidence>
<evidence type="ECO:0000256" key="3">
    <source>
        <dbReference type="ARBA" id="ARBA00022519"/>
    </source>
</evidence>
<name>A0A0A2G2B2_9PORP</name>
<feature type="transmembrane region" description="Helical" evidence="16">
    <location>
        <begin position="251"/>
        <end position="277"/>
    </location>
</feature>
<dbReference type="InterPro" id="IPR010966">
    <property type="entry name" value="NqrB"/>
</dbReference>
<dbReference type="NCBIfam" id="TIGR01937">
    <property type="entry name" value="nqrB"/>
    <property type="match status" value="1"/>
</dbReference>
<comment type="similarity">
    <text evidence="16">Belongs to the NqrB/RnfD family.</text>
</comment>
<keyword evidence="11 16" id="KW-0915">Sodium</keyword>
<keyword evidence="15 16" id="KW-0739">Sodium transport</keyword>
<evidence type="ECO:0000313" key="19">
    <source>
        <dbReference type="Proteomes" id="UP000030134"/>
    </source>
</evidence>
<reference evidence="18 19" key="1">
    <citation type="submission" date="2014-08" db="EMBL/GenBank/DDBJ databases">
        <title>Porphyromonas gingivicanis strain:COT-022_OH1391 Genome sequencing.</title>
        <authorList>
            <person name="Wallis C."/>
            <person name="Deusch O."/>
            <person name="O'Flynn C."/>
            <person name="Davis I."/>
            <person name="Jospin G."/>
            <person name="Darling A.E."/>
            <person name="Coil D.A."/>
            <person name="Alexiev A."/>
            <person name="Horsfall A."/>
            <person name="Kirkwood N."/>
            <person name="Harris S."/>
            <person name="Eisen J.A."/>
        </authorList>
    </citation>
    <scope>NUCLEOTIDE SEQUENCE [LARGE SCALE GENOMIC DNA]</scope>
    <source>
        <strain evidence="19">COT-022 OH1391</strain>
    </source>
</reference>
<gene>
    <name evidence="16" type="primary">nqrB</name>
    <name evidence="18" type="ORF">HQ36_07505</name>
</gene>
<dbReference type="NCBIfam" id="NF003756">
    <property type="entry name" value="PRK05349.1"/>
    <property type="match status" value="1"/>
</dbReference>
<dbReference type="EMBL" id="JQZW01000013">
    <property type="protein sequence ID" value="KGN97393.1"/>
    <property type="molecule type" value="Genomic_DNA"/>
</dbReference>
<feature type="transmembrane region" description="Helical" evidence="16">
    <location>
        <begin position="57"/>
        <end position="76"/>
    </location>
</feature>
<evidence type="ECO:0000256" key="17">
    <source>
        <dbReference type="PIRSR" id="PIRSR016055-50"/>
    </source>
</evidence>
<keyword evidence="7 16" id="KW-0812">Transmembrane</keyword>
<keyword evidence="4 16" id="KW-0597">Phosphoprotein</keyword>